<dbReference type="SMART" id="SM00256">
    <property type="entry name" value="FBOX"/>
    <property type="match status" value="1"/>
</dbReference>
<evidence type="ECO:0000313" key="3">
    <source>
        <dbReference type="Proteomes" id="UP000015104"/>
    </source>
</evidence>
<evidence type="ECO:0000259" key="1">
    <source>
        <dbReference type="PROSITE" id="PS50181"/>
    </source>
</evidence>
<protein>
    <recommendedName>
        <fullName evidence="1">F-box domain-containing protein</fullName>
    </recommendedName>
</protein>
<dbReference type="AlphaFoldDB" id="T1K8S2"/>
<dbReference type="HOGENOM" id="CLU_029073_0_0_1"/>
<dbReference type="EnsemblMetazoa" id="tetur07g02390.1">
    <property type="protein sequence ID" value="tetur07g02390.1"/>
    <property type="gene ID" value="tetur07g02390"/>
</dbReference>
<keyword evidence="3" id="KW-1185">Reference proteome</keyword>
<feature type="domain" description="F-box" evidence="1">
    <location>
        <begin position="1"/>
        <end position="48"/>
    </location>
</feature>
<name>T1K8S2_TETUR</name>
<reference evidence="3" key="1">
    <citation type="submission" date="2011-08" db="EMBL/GenBank/DDBJ databases">
        <authorList>
            <person name="Rombauts S."/>
        </authorList>
    </citation>
    <scope>NUCLEOTIDE SEQUENCE</scope>
    <source>
        <strain evidence="3">London</strain>
    </source>
</reference>
<dbReference type="InterPro" id="IPR032675">
    <property type="entry name" value="LRR_dom_sf"/>
</dbReference>
<reference evidence="2" key="2">
    <citation type="submission" date="2015-06" db="UniProtKB">
        <authorList>
            <consortium name="EnsemblMetazoa"/>
        </authorList>
    </citation>
    <scope>IDENTIFICATION</scope>
</reference>
<sequence>MLINELPDDCLLAIFDYLNNLDDLINCYKVCTKWSHLIPERTKKVKYFMEDPGYASDYVYYQGRDLIDGTCLSTLFPSLIMAEFSFIFDLKAKFEDTVAFVRNQESLKALMIYKETDEYCDKLEMLSLTFVEKSFLRNVSSVKQLYILYAHLDFFSDAHYFQNLERLHILLEDKQYDGPVLEKLKVVELGFTADEKTNYYGFQFMDSCPNLQSAHISVQGNLLCVNETLKHERLQDLVLHFMDQIEWDGFEGVFRKYPNLKHLRLKGKLFLQDENIEQLVNILPNLVLLDVSGCIGLPIVSNRAADYVTNYCARHGRSIKFYYDENRHEIKSDWPQLSTKIEKISRGFDFMKHCFLKKFKELPFFLIPIDY</sequence>
<dbReference type="Proteomes" id="UP000015104">
    <property type="component" value="Unassembled WGS sequence"/>
</dbReference>
<evidence type="ECO:0000313" key="2">
    <source>
        <dbReference type="EnsemblMetazoa" id="tetur07g02390.1"/>
    </source>
</evidence>
<gene>
    <name evidence="2" type="primary">107361690</name>
</gene>
<dbReference type="Pfam" id="PF12937">
    <property type="entry name" value="F-box-like"/>
    <property type="match status" value="1"/>
</dbReference>
<dbReference type="InterPro" id="IPR036047">
    <property type="entry name" value="F-box-like_dom_sf"/>
</dbReference>
<proteinExistence type="predicted"/>
<dbReference type="Gene3D" id="1.20.1280.50">
    <property type="match status" value="1"/>
</dbReference>
<dbReference type="Gene3D" id="3.80.10.10">
    <property type="entry name" value="Ribonuclease Inhibitor"/>
    <property type="match status" value="1"/>
</dbReference>
<dbReference type="SUPFAM" id="SSF52047">
    <property type="entry name" value="RNI-like"/>
    <property type="match status" value="1"/>
</dbReference>
<dbReference type="InterPro" id="IPR001810">
    <property type="entry name" value="F-box_dom"/>
</dbReference>
<organism evidence="2 3">
    <name type="scientific">Tetranychus urticae</name>
    <name type="common">Two-spotted spider mite</name>
    <dbReference type="NCBI Taxonomy" id="32264"/>
    <lineage>
        <taxon>Eukaryota</taxon>
        <taxon>Metazoa</taxon>
        <taxon>Ecdysozoa</taxon>
        <taxon>Arthropoda</taxon>
        <taxon>Chelicerata</taxon>
        <taxon>Arachnida</taxon>
        <taxon>Acari</taxon>
        <taxon>Acariformes</taxon>
        <taxon>Trombidiformes</taxon>
        <taxon>Prostigmata</taxon>
        <taxon>Eleutherengona</taxon>
        <taxon>Raphignathae</taxon>
        <taxon>Tetranychoidea</taxon>
        <taxon>Tetranychidae</taxon>
        <taxon>Tetranychus</taxon>
    </lineage>
</organism>
<dbReference type="EMBL" id="CAEY01001881">
    <property type="status" value="NOT_ANNOTATED_CDS"/>
    <property type="molecule type" value="Genomic_DNA"/>
</dbReference>
<dbReference type="OrthoDB" id="3219396at2759"/>
<dbReference type="KEGG" id="tut:107361690"/>
<dbReference type="PROSITE" id="PS50181">
    <property type="entry name" value="FBOX"/>
    <property type="match status" value="1"/>
</dbReference>
<dbReference type="SUPFAM" id="SSF81383">
    <property type="entry name" value="F-box domain"/>
    <property type="match status" value="1"/>
</dbReference>
<accession>T1K8S2</accession>